<proteinExistence type="predicted"/>
<dbReference type="PANTHER" id="PTHR11339">
    <property type="entry name" value="EXTRACELLULAR MATRIX GLYCOPROTEIN RELATED"/>
    <property type="match status" value="1"/>
</dbReference>
<dbReference type="CDD" id="cd19941">
    <property type="entry name" value="TIL"/>
    <property type="match status" value="2"/>
</dbReference>
<dbReference type="SMART" id="SM00832">
    <property type="entry name" value="C8"/>
    <property type="match status" value="2"/>
</dbReference>
<dbReference type="SUPFAM" id="SSF57567">
    <property type="entry name" value="Serine protease inhibitors"/>
    <property type="match status" value="2"/>
</dbReference>
<dbReference type="PROSITE" id="PS51233">
    <property type="entry name" value="VWFD"/>
    <property type="match status" value="2"/>
</dbReference>
<dbReference type="FunFam" id="2.10.25.10:FF:000055">
    <property type="entry name" value="alpha-tectorin isoform X1"/>
    <property type="match status" value="2"/>
</dbReference>
<feature type="non-terminal residue" evidence="4">
    <location>
        <position position="610"/>
    </location>
</feature>
<keyword evidence="1" id="KW-1015">Disulfide bond</keyword>
<dbReference type="Proteomes" id="UP000534107">
    <property type="component" value="Unassembled WGS sequence"/>
</dbReference>
<protein>
    <submittedName>
        <fullName evidence="4">FCGBP protein</fullName>
    </submittedName>
</protein>
<keyword evidence="5" id="KW-1185">Reference proteome</keyword>
<feature type="domain" description="VWFD" evidence="3">
    <location>
        <begin position="1"/>
        <end position="71"/>
    </location>
</feature>
<dbReference type="InterPro" id="IPR001846">
    <property type="entry name" value="VWF_type-D"/>
</dbReference>
<dbReference type="PANTHER" id="PTHR11339:SF373">
    <property type="entry name" value="VWFD DOMAIN-CONTAINING PROTEIN"/>
    <property type="match status" value="1"/>
</dbReference>
<feature type="non-terminal residue" evidence="4">
    <location>
        <position position="1"/>
    </location>
</feature>
<reference evidence="4 5" key="1">
    <citation type="submission" date="2019-09" db="EMBL/GenBank/DDBJ databases">
        <title>Bird 10,000 Genomes (B10K) Project - Family phase.</title>
        <authorList>
            <person name="Zhang G."/>
        </authorList>
    </citation>
    <scope>NUCLEOTIDE SEQUENCE [LARGE SCALE GENOMIC DNA]</scope>
    <source>
        <strain evidence="4">B10K-DU-001-16</strain>
        <tissue evidence="4">Muscle</tissue>
    </source>
</reference>
<dbReference type="InterPro" id="IPR036084">
    <property type="entry name" value="Ser_inhib-like_sf"/>
</dbReference>
<dbReference type="EMBL" id="VWZO01014427">
    <property type="protein sequence ID" value="NXH18143.1"/>
    <property type="molecule type" value="Genomic_DNA"/>
</dbReference>
<dbReference type="Pfam" id="PF01826">
    <property type="entry name" value="TIL"/>
    <property type="match status" value="2"/>
</dbReference>
<feature type="domain" description="VWFD" evidence="3">
    <location>
        <begin position="281"/>
        <end position="459"/>
    </location>
</feature>
<dbReference type="GO" id="GO:0005615">
    <property type="term" value="C:extracellular space"/>
    <property type="evidence" value="ECO:0007669"/>
    <property type="project" value="TreeGrafter"/>
</dbReference>
<dbReference type="GO" id="GO:0031012">
    <property type="term" value="C:extracellular matrix"/>
    <property type="evidence" value="ECO:0007669"/>
    <property type="project" value="TreeGrafter"/>
</dbReference>
<sequence>IRTPFGLRLSFDWYSYARLILPSPYSGAVCGLCGNANGDPADDFLTRDGHQASSEVELGSSWKVGDVPGCSSGCVGDCPRCSEEMKELYRGDGYCGLLQKRTGPFRACHGVLDVQGFLEDCVFDACHTKGHKEIFCKALGAYSSQCQSHGISLEPWRNQSFCALSCPPHSHYELCGTSCPSTCLDLDDLQACSSSPCTEGCFCDQGYVLSGELCVPLAECGCVATDGHYYKKGEEFYLPSCHQRCVCKAKGLLECHEVFCSPQEECRVEDGLLGCYPVSYGRLVVSGDPHYLTFDGRAFDLSASCTYVLAKLCKAQGSLSNFTVLLEHDLGGRSKVALMKKVVMFLEGYVVSVERGSKWEVNQELFTLPFVSMDKKLRVGQEGNNIVLQSSSGLQLLYNSASYLLLTIPAIYRGHVCGLGGNYNGDPADDFQLPGGTLAKSTQEFVTSWKIQGEDDSCSDGCEEKLCPTCDVLDAVAYRANSSCGLILDSRGPFGSCHLRVSPVEYFKHCVQDVCVAQGDQEVLCHSLQVYVTACQAAGAHVASWRTPSFCPLSCPPGSHYELCTRTCDFSCSSLSVPAPCSWRCFEGCQCEDGFLFDGGSCVSLEQCGC</sequence>
<dbReference type="InterPro" id="IPR025615">
    <property type="entry name" value="TILa_dom"/>
</dbReference>
<evidence type="ECO:0000313" key="5">
    <source>
        <dbReference type="Proteomes" id="UP000534107"/>
    </source>
</evidence>
<dbReference type="InterPro" id="IPR002919">
    <property type="entry name" value="TIL_dom"/>
</dbReference>
<name>A0A7K9HWC8_9PICI</name>
<evidence type="ECO:0000313" key="4">
    <source>
        <dbReference type="EMBL" id="NXH18143.1"/>
    </source>
</evidence>
<comment type="caution">
    <text evidence="4">The sequence shown here is derived from an EMBL/GenBank/DDBJ whole genome shotgun (WGS) entry which is preliminary data.</text>
</comment>
<dbReference type="AlphaFoldDB" id="A0A7K9HWC8"/>
<dbReference type="InterPro" id="IPR050780">
    <property type="entry name" value="Mucin_vWF_Thrombospondin_sf"/>
</dbReference>
<dbReference type="Pfam" id="PF12714">
    <property type="entry name" value="TILa"/>
    <property type="match status" value="1"/>
</dbReference>
<organism evidence="4 5">
    <name type="scientific">Bucco capensis</name>
    <name type="common">collared puffbird</name>
    <dbReference type="NCBI Taxonomy" id="135168"/>
    <lineage>
        <taxon>Eukaryota</taxon>
        <taxon>Metazoa</taxon>
        <taxon>Chordata</taxon>
        <taxon>Craniata</taxon>
        <taxon>Vertebrata</taxon>
        <taxon>Euteleostomi</taxon>
        <taxon>Archelosauria</taxon>
        <taxon>Archosauria</taxon>
        <taxon>Dinosauria</taxon>
        <taxon>Saurischia</taxon>
        <taxon>Theropoda</taxon>
        <taxon>Coelurosauria</taxon>
        <taxon>Aves</taxon>
        <taxon>Neognathae</taxon>
        <taxon>Neoaves</taxon>
        <taxon>Telluraves</taxon>
        <taxon>Coraciimorphae</taxon>
        <taxon>Piciformes</taxon>
        <taxon>Bucconidae</taxon>
        <taxon>Bucco</taxon>
    </lineage>
</organism>
<evidence type="ECO:0000259" key="3">
    <source>
        <dbReference type="PROSITE" id="PS51233"/>
    </source>
</evidence>
<dbReference type="Gene3D" id="2.10.25.10">
    <property type="entry name" value="Laminin"/>
    <property type="match status" value="2"/>
</dbReference>
<dbReference type="Pfam" id="PF08742">
    <property type="entry name" value="C8"/>
    <property type="match status" value="2"/>
</dbReference>
<dbReference type="InterPro" id="IPR014853">
    <property type="entry name" value="VWF/SSPO/ZAN-like_Cys-rich_dom"/>
</dbReference>
<gene>
    <name evidence="4" type="primary">Fcgbp_1</name>
    <name evidence="4" type="ORF">BUCCAP_R03939</name>
</gene>
<dbReference type="Pfam" id="PF00094">
    <property type="entry name" value="VWD"/>
    <property type="match status" value="2"/>
</dbReference>
<evidence type="ECO:0000256" key="2">
    <source>
        <dbReference type="ARBA" id="ARBA00023180"/>
    </source>
</evidence>
<dbReference type="OrthoDB" id="6236007at2759"/>
<accession>A0A7K9HWC8</accession>
<keyword evidence="2" id="KW-0325">Glycoprotein</keyword>
<dbReference type="SMART" id="SM00216">
    <property type="entry name" value="VWD"/>
    <property type="match status" value="1"/>
</dbReference>
<evidence type="ECO:0000256" key="1">
    <source>
        <dbReference type="ARBA" id="ARBA00023157"/>
    </source>
</evidence>